<dbReference type="InterPro" id="IPR033738">
    <property type="entry name" value="AsnB_N"/>
</dbReference>
<evidence type="ECO:0000256" key="8">
    <source>
        <dbReference type="PIRSR" id="PIRSR001589-1"/>
    </source>
</evidence>
<dbReference type="OrthoDB" id="9763290at2"/>
<dbReference type="PROSITE" id="PS51278">
    <property type="entry name" value="GATASE_TYPE_2"/>
    <property type="match status" value="1"/>
</dbReference>
<evidence type="ECO:0000256" key="6">
    <source>
        <dbReference type="ARBA" id="ARBA00022962"/>
    </source>
</evidence>
<keyword evidence="4 9" id="KW-0547">Nucleotide-binding</keyword>
<evidence type="ECO:0000259" key="11">
    <source>
        <dbReference type="PROSITE" id="PS51278"/>
    </source>
</evidence>
<dbReference type="PANTHER" id="PTHR43284">
    <property type="entry name" value="ASPARAGINE SYNTHETASE (GLUTAMINE-HYDROLYZING)"/>
    <property type="match status" value="1"/>
</dbReference>
<evidence type="ECO:0000256" key="3">
    <source>
        <dbReference type="ARBA" id="ARBA00012737"/>
    </source>
</evidence>
<dbReference type="GO" id="GO:0005829">
    <property type="term" value="C:cytosol"/>
    <property type="evidence" value="ECO:0007669"/>
    <property type="project" value="TreeGrafter"/>
</dbReference>
<dbReference type="Gene3D" id="3.60.20.10">
    <property type="entry name" value="Glutamine Phosphoribosylpyrophosphate, subunit 1, domain 1"/>
    <property type="match status" value="1"/>
</dbReference>
<feature type="binding site" evidence="9">
    <location>
        <begin position="373"/>
        <end position="374"/>
    </location>
    <ligand>
        <name>ATP</name>
        <dbReference type="ChEBI" id="CHEBI:30616"/>
    </ligand>
</feature>
<dbReference type="EMBL" id="MQWB01000001">
    <property type="protein sequence ID" value="OZC03417.1"/>
    <property type="molecule type" value="Genomic_DNA"/>
</dbReference>
<comment type="similarity">
    <text evidence="2">Belongs to the asparagine synthetase family.</text>
</comment>
<dbReference type="PANTHER" id="PTHR43284:SF1">
    <property type="entry name" value="ASPARAGINE SYNTHETASE"/>
    <property type="match status" value="1"/>
</dbReference>
<evidence type="ECO:0000313" key="13">
    <source>
        <dbReference type="Proteomes" id="UP000216446"/>
    </source>
</evidence>
<dbReference type="RefSeq" id="WP_094548753.1">
    <property type="nucleotide sequence ID" value="NZ_MQWB01000001.1"/>
</dbReference>
<feature type="domain" description="Glutamine amidotransferase type-2" evidence="11">
    <location>
        <begin position="2"/>
        <end position="216"/>
    </location>
</feature>
<evidence type="ECO:0000256" key="1">
    <source>
        <dbReference type="ARBA" id="ARBA00005187"/>
    </source>
</evidence>
<evidence type="ECO:0000256" key="5">
    <source>
        <dbReference type="ARBA" id="ARBA00022840"/>
    </source>
</evidence>
<dbReference type="InterPro" id="IPR014729">
    <property type="entry name" value="Rossmann-like_a/b/a_fold"/>
</dbReference>
<keyword evidence="13" id="KW-1185">Reference proteome</keyword>
<protein>
    <recommendedName>
        <fullName evidence="3">asparagine synthase (glutamine-hydrolyzing)</fullName>
        <ecNumber evidence="3">6.3.5.4</ecNumber>
    </recommendedName>
</protein>
<sequence>MCGLAGCFAPATSAAQRQAEVARMNACIVHRGPDASGVWAEETGRVALGHRRLSILDLSEAGAQPMRSASGRFVVAFNGEVYNHLDLRADIDGVEWRGHSDTETLAAGFEAWGIRATLERAVGMFALAIWDREHGELVLARDRLGIKPLYVGRLEGGGVAFASELEAVARHPAFRREIDREAVALLLRYGCIPAPHAVYEGARKLMPGSIVTYQAPHLDAGEEEVYWSGAAVAARGQASPFTGSPEAAVDALDGLLRDAVGARMLADVPLGAFLSGGVDSSTVVALMQAQSSRPVKTFTIGSHDAQYDEGEDAAAVAKHLGTDHTSLVVSPEDALAALPALAASQDEPFADPSMLPTFLVSQLARRNVTVALSGDGGDELFAGYNRHQWTERVWRAIRPAPRWVRGAVSRGIEAVSPEAWNDLFERFAPVLPPSLRLRIPGYKLHKLAGVLSASSPLDVFERSSAQWQDAARLVRGADGLAPAHPSELAGLPDIASQTMLVDLLRYLPDVILTKVDRASMAVSLEARVPLLDHRVVEHAWSLPLGLKLRDGTTKWALRQVLYRYVPQPLIDRPKSGFDLPLYDWLRGPLRGWAEALLDEKRLREEGIFEPEPIREAWAQHLAGTHSLEYPLWTVLMFQSWLDGRHTPAIEAERAQE</sequence>
<dbReference type="GO" id="GO:0005524">
    <property type="term" value="F:ATP binding"/>
    <property type="evidence" value="ECO:0007669"/>
    <property type="project" value="UniProtKB-KW"/>
</dbReference>
<feature type="site" description="Important for beta-aspartyl-AMP intermediate formation" evidence="10">
    <location>
        <position position="375"/>
    </location>
</feature>
<dbReference type="InterPro" id="IPR006426">
    <property type="entry name" value="Asn_synth_AEB"/>
</dbReference>
<comment type="pathway">
    <text evidence="1">Amino-acid biosynthesis; L-asparagine biosynthesis; L-asparagine from L-aspartate (L-Gln route): step 1/1.</text>
</comment>
<accession>A0A259U0P7</accession>
<dbReference type="InterPro" id="IPR051786">
    <property type="entry name" value="ASN_synthetase/amidase"/>
</dbReference>
<evidence type="ECO:0000256" key="9">
    <source>
        <dbReference type="PIRSR" id="PIRSR001589-2"/>
    </source>
</evidence>
<dbReference type="CDD" id="cd00712">
    <property type="entry name" value="AsnB"/>
    <property type="match status" value="1"/>
</dbReference>
<dbReference type="Pfam" id="PF13522">
    <property type="entry name" value="GATase_6"/>
    <property type="match status" value="1"/>
</dbReference>
<evidence type="ECO:0000256" key="7">
    <source>
        <dbReference type="ARBA" id="ARBA00048741"/>
    </source>
</evidence>
<keyword evidence="5 9" id="KW-0067">ATP-binding</keyword>
<comment type="catalytic activity">
    <reaction evidence="7">
        <text>L-aspartate + L-glutamine + ATP + H2O = L-asparagine + L-glutamate + AMP + diphosphate + H(+)</text>
        <dbReference type="Rhea" id="RHEA:12228"/>
        <dbReference type="ChEBI" id="CHEBI:15377"/>
        <dbReference type="ChEBI" id="CHEBI:15378"/>
        <dbReference type="ChEBI" id="CHEBI:29985"/>
        <dbReference type="ChEBI" id="CHEBI:29991"/>
        <dbReference type="ChEBI" id="CHEBI:30616"/>
        <dbReference type="ChEBI" id="CHEBI:33019"/>
        <dbReference type="ChEBI" id="CHEBI:58048"/>
        <dbReference type="ChEBI" id="CHEBI:58359"/>
        <dbReference type="ChEBI" id="CHEBI:456215"/>
        <dbReference type="EC" id="6.3.5.4"/>
    </reaction>
</comment>
<name>A0A259U0P7_9BACT</name>
<keyword evidence="8" id="KW-0028">Amino-acid biosynthesis</keyword>
<evidence type="ECO:0000256" key="4">
    <source>
        <dbReference type="ARBA" id="ARBA00022741"/>
    </source>
</evidence>
<keyword evidence="6 8" id="KW-0315">Glutamine amidotransferase</keyword>
<evidence type="ECO:0000256" key="10">
    <source>
        <dbReference type="PIRSR" id="PIRSR001589-3"/>
    </source>
</evidence>
<dbReference type="InParanoid" id="A0A259U0P7"/>
<keyword evidence="8" id="KW-0061">Asparagine biosynthesis</keyword>
<dbReference type="AlphaFoldDB" id="A0A259U0P7"/>
<dbReference type="SUPFAM" id="SSF56235">
    <property type="entry name" value="N-terminal nucleophile aminohydrolases (Ntn hydrolases)"/>
    <property type="match status" value="1"/>
</dbReference>
<dbReference type="Gene3D" id="3.40.50.620">
    <property type="entry name" value="HUPs"/>
    <property type="match status" value="2"/>
</dbReference>
<dbReference type="SUPFAM" id="SSF52402">
    <property type="entry name" value="Adenine nucleotide alpha hydrolases-like"/>
    <property type="match status" value="1"/>
</dbReference>
<dbReference type="Pfam" id="PF00733">
    <property type="entry name" value="Asn_synthase"/>
    <property type="match status" value="1"/>
</dbReference>
<dbReference type="GO" id="GO:0004066">
    <property type="term" value="F:asparagine synthase (glutamine-hydrolyzing) activity"/>
    <property type="evidence" value="ECO:0007669"/>
    <property type="project" value="UniProtKB-EC"/>
</dbReference>
<gene>
    <name evidence="12" type="ORF">BSZ36_10755</name>
</gene>
<evidence type="ECO:0000256" key="2">
    <source>
        <dbReference type="ARBA" id="ARBA00005752"/>
    </source>
</evidence>
<dbReference type="InterPro" id="IPR017932">
    <property type="entry name" value="GATase_2_dom"/>
</dbReference>
<dbReference type="GO" id="GO:0006529">
    <property type="term" value="P:asparagine biosynthetic process"/>
    <property type="evidence" value="ECO:0007669"/>
    <property type="project" value="UniProtKB-KW"/>
</dbReference>
<feature type="binding site" evidence="9">
    <location>
        <position position="101"/>
    </location>
    <ligand>
        <name>L-glutamine</name>
        <dbReference type="ChEBI" id="CHEBI:58359"/>
    </ligand>
</feature>
<evidence type="ECO:0000313" key="12">
    <source>
        <dbReference type="EMBL" id="OZC03417.1"/>
    </source>
</evidence>
<dbReference type="EC" id="6.3.5.4" evidence="3"/>
<feature type="binding site" evidence="9">
    <location>
        <position position="300"/>
    </location>
    <ligand>
        <name>ATP</name>
        <dbReference type="ChEBI" id="CHEBI:30616"/>
    </ligand>
</feature>
<dbReference type="PIRSF" id="PIRSF001589">
    <property type="entry name" value="Asn_synthetase_glu-h"/>
    <property type="match status" value="1"/>
</dbReference>
<organism evidence="12 13">
    <name type="scientific">Rubricoccus marinus</name>
    <dbReference type="NCBI Taxonomy" id="716817"/>
    <lineage>
        <taxon>Bacteria</taxon>
        <taxon>Pseudomonadati</taxon>
        <taxon>Rhodothermota</taxon>
        <taxon>Rhodothermia</taxon>
        <taxon>Rhodothermales</taxon>
        <taxon>Rubricoccaceae</taxon>
        <taxon>Rubricoccus</taxon>
    </lineage>
</organism>
<dbReference type="NCBIfam" id="TIGR01536">
    <property type="entry name" value="asn_synth_AEB"/>
    <property type="match status" value="1"/>
</dbReference>
<dbReference type="CDD" id="cd01991">
    <property type="entry name" value="Asn_synthase_B_C"/>
    <property type="match status" value="1"/>
</dbReference>
<dbReference type="Proteomes" id="UP000216446">
    <property type="component" value="Unassembled WGS sequence"/>
</dbReference>
<dbReference type="InterPro" id="IPR001962">
    <property type="entry name" value="Asn_synthase"/>
</dbReference>
<proteinExistence type="inferred from homology"/>
<dbReference type="InterPro" id="IPR029055">
    <property type="entry name" value="Ntn_hydrolases_N"/>
</dbReference>
<comment type="caution">
    <text evidence="12">The sequence shown here is derived from an EMBL/GenBank/DDBJ whole genome shotgun (WGS) entry which is preliminary data.</text>
</comment>
<feature type="active site" description="For GATase activity" evidence="8">
    <location>
        <position position="2"/>
    </location>
</feature>
<reference evidence="12 13" key="1">
    <citation type="submission" date="2016-11" db="EMBL/GenBank/DDBJ databases">
        <title>Study of marine rhodopsin-containing bacteria.</title>
        <authorList>
            <person name="Yoshizawa S."/>
            <person name="Kumagai Y."/>
            <person name="Kogure K."/>
        </authorList>
    </citation>
    <scope>NUCLEOTIDE SEQUENCE [LARGE SCALE GENOMIC DNA]</scope>
    <source>
        <strain evidence="12 13">SG-29</strain>
    </source>
</reference>